<keyword evidence="1" id="KW-0732">Signal</keyword>
<dbReference type="EMBL" id="JACHMH010000001">
    <property type="protein sequence ID" value="MBB4679205.1"/>
    <property type="molecule type" value="Genomic_DNA"/>
</dbReference>
<dbReference type="AlphaFoldDB" id="A0A7W7FVM5"/>
<evidence type="ECO:0000313" key="2">
    <source>
        <dbReference type="EMBL" id="MBB4679205.1"/>
    </source>
</evidence>
<protein>
    <submittedName>
        <fullName evidence="2">Uncharacterized protein</fullName>
    </submittedName>
</protein>
<name>A0A7W7FVM5_9PSEU</name>
<accession>A0A7W7FVM5</accession>
<proteinExistence type="predicted"/>
<dbReference type="Proteomes" id="UP000533598">
    <property type="component" value="Unassembled WGS sequence"/>
</dbReference>
<dbReference type="Pfam" id="PF08310">
    <property type="entry name" value="LGFP"/>
    <property type="match status" value="1"/>
</dbReference>
<evidence type="ECO:0000313" key="3">
    <source>
        <dbReference type="Proteomes" id="UP000533598"/>
    </source>
</evidence>
<sequence length="986" mass="107755">MSGQRVRRWWGLLLAPALAAGMLVPSAAAAPITPPPPTPAPPVANAPAPACAITAGGLIGDRWQALNAGAGPLGCPTGPEQDVPGRRGRKQGFERGEVVWSPDQGPNLVVSAYRVRNDVTLDWGPTNDPWSYDGFLIGWSHNGLSRVEDVYGGPRTWGTFTMPLTRGPGRYDFTVTGCDKRPGQSGFKCAQGAAIPVSLTLPDLAGTPTGCPGPAVEGNLGRRWRELGGATGKLGCPTGAAFNGPKGRVQGFAHGQLAESPGQGGNLVVATYSVQNRVYVEWGPTDGFFYDFFIVRWYQPGRDPRQADVKYRQDRRREGHFSFDAEVPGEIQVELQGCDNAVGGAKCNQGWTQRAATTVRSSGGVDLRGFTATQPAEAPRHLDKRRELVTEFQACQSVLSPTGEKAGEDTGIAWMAHLDRLRRKGVASQCENQAPSQELVNRALRQTQPYMTGSSTDDIPTCHRDADYDAVLKSLVVISSKYWDLLYPLTRTHLLRHLLTENGPHSVDDEKITVCGLVDVPETENHRLLIESSRYLSNQRLREATGDARYDNAANGMREHLLRQLQTFAKHDFMEYNARPYQRYSLNALLNLFDHAQDPAIRTAAQIVLDYATTKFALSSNQLRRAGPFRRIADRADADNQSYYAANSDPQTGFFQLWTGLLANTGDHIPRHYSGEALIVGVSGYLPPRAAIQRAMDKSVSYQHSFQHGPRPKLSFSADSAMPGLEIYASSPSFQLTAGGIWGNSGYGMDEVRGSKLYGRAQATTLMPTRNTPGRETRTDDLIRFDGFHNSGGPADRDRVNTCVSGGFACGLRLVVPQFLRECAQRVVEARWEFLNLNTPACGNLGVYVALNSVDKASASHGVVGVLHAVESTTMDFTAFHTRTRELNPNLTNEISTQEAGLMTTADGHRYQFKLNTNDNYDPLIKSVDGQPQPHWTTAPLAAGPILRSRGHEGFLEITHPECRATTTLDYRDPLNPRITTQPGTC</sequence>
<dbReference type="InterPro" id="IPR013207">
    <property type="entry name" value="LGFP"/>
</dbReference>
<evidence type="ECO:0000256" key="1">
    <source>
        <dbReference type="SAM" id="SignalP"/>
    </source>
</evidence>
<comment type="caution">
    <text evidence="2">The sequence shown here is derived from an EMBL/GenBank/DDBJ whole genome shotgun (WGS) entry which is preliminary data.</text>
</comment>
<dbReference type="RefSeq" id="WP_185004979.1">
    <property type="nucleotide sequence ID" value="NZ_BAAAUI010000025.1"/>
</dbReference>
<organism evidence="2 3">
    <name type="scientific">Crossiella cryophila</name>
    <dbReference type="NCBI Taxonomy" id="43355"/>
    <lineage>
        <taxon>Bacteria</taxon>
        <taxon>Bacillati</taxon>
        <taxon>Actinomycetota</taxon>
        <taxon>Actinomycetes</taxon>
        <taxon>Pseudonocardiales</taxon>
        <taxon>Pseudonocardiaceae</taxon>
        <taxon>Crossiella</taxon>
    </lineage>
</organism>
<keyword evidence="3" id="KW-1185">Reference proteome</keyword>
<feature type="chain" id="PRO_5030837300" evidence="1">
    <location>
        <begin position="30"/>
        <end position="986"/>
    </location>
</feature>
<reference evidence="2 3" key="1">
    <citation type="submission" date="2020-08" db="EMBL/GenBank/DDBJ databases">
        <title>Sequencing the genomes of 1000 actinobacteria strains.</title>
        <authorList>
            <person name="Klenk H.-P."/>
        </authorList>
    </citation>
    <scope>NUCLEOTIDE SEQUENCE [LARGE SCALE GENOMIC DNA]</scope>
    <source>
        <strain evidence="2 3">DSM 44230</strain>
    </source>
</reference>
<feature type="signal peptide" evidence="1">
    <location>
        <begin position="1"/>
        <end position="29"/>
    </location>
</feature>
<gene>
    <name evidence="2" type="ORF">HNR67_005323</name>
</gene>